<evidence type="ECO:0000256" key="6">
    <source>
        <dbReference type="ARBA" id="ARBA00023136"/>
    </source>
</evidence>
<dbReference type="Gene3D" id="3.40.50.300">
    <property type="entry name" value="P-loop containing nucleotide triphosphate hydrolases"/>
    <property type="match status" value="1"/>
</dbReference>
<dbReference type="PANTHER" id="PTHR24221:SF654">
    <property type="entry name" value="ATP-BINDING CASSETTE SUB-FAMILY B MEMBER 6"/>
    <property type="match status" value="1"/>
</dbReference>
<keyword evidence="3" id="KW-0547">Nucleotide-binding</keyword>
<keyword evidence="5 7" id="KW-1133">Transmembrane helix</keyword>
<dbReference type="PROSITE" id="PS50893">
    <property type="entry name" value="ABC_TRANSPORTER_2"/>
    <property type="match status" value="1"/>
</dbReference>
<keyword evidence="6 7" id="KW-0472">Membrane</keyword>
<dbReference type="GO" id="GO:0016887">
    <property type="term" value="F:ATP hydrolysis activity"/>
    <property type="evidence" value="ECO:0007669"/>
    <property type="project" value="InterPro"/>
</dbReference>
<feature type="domain" description="ABC transmembrane type-1" evidence="9">
    <location>
        <begin position="24"/>
        <end position="325"/>
    </location>
</feature>
<dbReference type="Gene3D" id="1.20.1560.10">
    <property type="entry name" value="ABC transporter type 1, transmembrane domain"/>
    <property type="match status" value="2"/>
</dbReference>
<keyword evidence="4 10" id="KW-0067">ATP-binding</keyword>
<dbReference type="AlphaFoldDB" id="A0A8J7BWT2"/>
<evidence type="ECO:0000256" key="2">
    <source>
        <dbReference type="ARBA" id="ARBA00022692"/>
    </source>
</evidence>
<evidence type="ECO:0000256" key="5">
    <source>
        <dbReference type="ARBA" id="ARBA00022989"/>
    </source>
</evidence>
<dbReference type="FunFam" id="3.40.50.300:FF:000218">
    <property type="entry name" value="Multidrug ABC transporter ATP-binding protein"/>
    <property type="match status" value="1"/>
</dbReference>
<reference evidence="10" key="1">
    <citation type="submission" date="2020-09" db="EMBL/GenBank/DDBJ databases">
        <title>Iningainema tapete sp. nov. (Scytonemataceae, Cyanobacteria) from greenhouses in central Florida (USA) produces two types of nodularin with biosynthetic potential for microcystin-LR and anabaenopeptins.</title>
        <authorList>
            <person name="Berthold D.E."/>
            <person name="Lefler F.W."/>
            <person name="Huang I.-S."/>
            <person name="Abdulla H."/>
            <person name="Zimba P.V."/>
            <person name="Laughinghouse H.D. IV."/>
        </authorList>
    </citation>
    <scope>NUCLEOTIDE SEQUENCE</scope>
    <source>
        <strain evidence="10">BLCCT55</strain>
    </source>
</reference>
<evidence type="ECO:0000256" key="1">
    <source>
        <dbReference type="ARBA" id="ARBA00004651"/>
    </source>
</evidence>
<dbReference type="Pfam" id="PF00005">
    <property type="entry name" value="ABC_tran"/>
    <property type="match status" value="1"/>
</dbReference>
<dbReference type="InterPro" id="IPR027417">
    <property type="entry name" value="P-loop_NTPase"/>
</dbReference>
<dbReference type="SUPFAM" id="SSF90123">
    <property type="entry name" value="ABC transporter transmembrane region"/>
    <property type="match status" value="1"/>
</dbReference>
<dbReference type="SUPFAM" id="SSF52540">
    <property type="entry name" value="P-loop containing nucleoside triphosphate hydrolases"/>
    <property type="match status" value="1"/>
</dbReference>
<dbReference type="InterPro" id="IPR003439">
    <property type="entry name" value="ABC_transporter-like_ATP-bd"/>
</dbReference>
<dbReference type="EMBL" id="JACXAE010000039">
    <property type="protein sequence ID" value="MBD2772397.1"/>
    <property type="molecule type" value="Genomic_DNA"/>
</dbReference>
<dbReference type="InterPro" id="IPR017871">
    <property type="entry name" value="ABC_transporter-like_CS"/>
</dbReference>
<feature type="domain" description="ABC transporter" evidence="8">
    <location>
        <begin position="359"/>
        <end position="594"/>
    </location>
</feature>
<evidence type="ECO:0000256" key="3">
    <source>
        <dbReference type="ARBA" id="ARBA00022741"/>
    </source>
</evidence>
<feature type="transmembrane region" description="Helical" evidence="7">
    <location>
        <begin position="75"/>
        <end position="96"/>
    </location>
</feature>
<evidence type="ECO:0000256" key="4">
    <source>
        <dbReference type="ARBA" id="ARBA00022840"/>
    </source>
</evidence>
<dbReference type="GO" id="GO:0140359">
    <property type="term" value="F:ABC-type transporter activity"/>
    <property type="evidence" value="ECO:0007669"/>
    <property type="project" value="InterPro"/>
</dbReference>
<organism evidence="10 11">
    <name type="scientific">Iningainema tapete BLCC-T55</name>
    <dbReference type="NCBI Taxonomy" id="2748662"/>
    <lineage>
        <taxon>Bacteria</taxon>
        <taxon>Bacillati</taxon>
        <taxon>Cyanobacteriota</taxon>
        <taxon>Cyanophyceae</taxon>
        <taxon>Nostocales</taxon>
        <taxon>Scytonemataceae</taxon>
        <taxon>Iningainema tapete</taxon>
    </lineage>
</organism>
<dbReference type="RefSeq" id="WP_190826890.1">
    <property type="nucleotide sequence ID" value="NZ_CAWPPI010000039.1"/>
</dbReference>
<dbReference type="GO" id="GO:0034040">
    <property type="term" value="F:ATPase-coupled lipid transmembrane transporter activity"/>
    <property type="evidence" value="ECO:0007669"/>
    <property type="project" value="TreeGrafter"/>
</dbReference>
<keyword evidence="11" id="KW-1185">Reference proteome</keyword>
<evidence type="ECO:0000259" key="8">
    <source>
        <dbReference type="PROSITE" id="PS50893"/>
    </source>
</evidence>
<dbReference type="GO" id="GO:0005886">
    <property type="term" value="C:plasma membrane"/>
    <property type="evidence" value="ECO:0007669"/>
    <property type="project" value="UniProtKB-SubCell"/>
</dbReference>
<dbReference type="Proteomes" id="UP000629098">
    <property type="component" value="Unassembled WGS sequence"/>
</dbReference>
<dbReference type="Pfam" id="PF00664">
    <property type="entry name" value="ABC_membrane"/>
    <property type="match status" value="1"/>
</dbReference>
<dbReference type="GO" id="GO:0005524">
    <property type="term" value="F:ATP binding"/>
    <property type="evidence" value="ECO:0007669"/>
    <property type="project" value="UniProtKB-KW"/>
</dbReference>
<protein>
    <submittedName>
        <fullName evidence="10">ABC transporter ATP-binding protein</fullName>
    </submittedName>
</protein>
<dbReference type="InterPro" id="IPR039421">
    <property type="entry name" value="Type_1_exporter"/>
</dbReference>
<sequence>MINSQVVDIFIKLMKPQQSLAIKALFLSCIVSFLEVVSTSLIMPFVQVLGSNKLATEKLPIFGKYLTTFYNTVPVRWQLLVITITFLIIISIKNIAQYFSNIKINDLQLIVGRTIRQNCVERFLELEFTYYSSSNLGKLLSYVNEQAQRSEYLSSSFIEIARELLVIFALLFLLINLSPTLTIFTTLSLLLVLLSLKFVIEKLHIYSYKAAKAIEDFSTFVTDMIRGIRVVKSFGLEQIKLEFAQQSLQNRYEAEMSAYKYNSAVAPLSESTGIAVLLLLLFVGSSLLPHSEGTALPLLLTYTLTLLRMLPRINHLNSLRSQLALLSGSVESIYSFLSSTSGLNLPNGSQVYSKLSSGIALENVTFQYSANSEPTLKNVTFQIKRGTTTAIVGSSGSGKSTLVDLVMRFHDANSGYIKVDGVELREFQISSWRSAIAMVSQDTFLFNSSVRENIAYGCPGATDLEIIEAAKKAYAYEFIQELPEKFDTIVGDSGTRLSGGQRQRIAIARAIIRNPDILILDEATSALDSNSERIVQKAIEEVSRSRTVITIAHRLSTIERADNIVILHNGCVVEQGTHQQLLSHRGTYWSLYQAQSSLHQASYAQLL</sequence>
<feature type="transmembrane region" description="Helical" evidence="7">
    <location>
        <begin position="157"/>
        <end position="175"/>
    </location>
</feature>
<keyword evidence="2 7" id="KW-0812">Transmembrane</keyword>
<dbReference type="InterPro" id="IPR011527">
    <property type="entry name" value="ABC1_TM_dom"/>
</dbReference>
<accession>A0A8J7BWT2</accession>
<gene>
    <name evidence="10" type="ORF">ICL16_09990</name>
</gene>
<dbReference type="InterPro" id="IPR036640">
    <property type="entry name" value="ABC1_TM_sf"/>
</dbReference>
<dbReference type="SMART" id="SM00382">
    <property type="entry name" value="AAA"/>
    <property type="match status" value="1"/>
</dbReference>
<dbReference type="PROSITE" id="PS50929">
    <property type="entry name" value="ABC_TM1F"/>
    <property type="match status" value="1"/>
</dbReference>
<comment type="subcellular location">
    <subcellularLocation>
        <location evidence="1">Cell membrane</location>
        <topology evidence="1">Multi-pass membrane protein</topology>
    </subcellularLocation>
</comment>
<feature type="transmembrane region" description="Helical" evidence="7">
    <location>
        <begin position="20"/>
        <end position="46"/>
    </location>
</feature>
<evidence type="ECO:0000259" key="9">
    <source>
        <dbReference type="PROSITE" id="PS50929"/>
    </source>
</evidence>
<evidence type="ECO:0000256" key="7">
    <source>
        <dbReference type="SAM" id="Phobius"/>
    </source>
</evidence>
<evidence type="ECO:0000313" key="11">
    <source>
        <dbReference type="Proteomes" id="UP000629098"/>
    </source>
</evidence>
<dbReference type="PANTHER" id="PTHR24221">
    <property type="entry name" value="ATP-BINDING CASSETTE SUB-FAMILY B"/>
    <property type="match status" value="1"/>
</dbReference>
<dbReference type="PROSITE" id="PS00211">
    <property type="entry name" value="ABC_TRANSPORTER_1"/>
    <property type="match status" value="1"/>
</dbReference>
<dbReference type="InterPro" id="IPR003593">
    <property type="entry name" value="AAA+_ATPase"/>
</dbReference>
<proteinExistence type="predicted"/>
<comment type="caution">
    <text evidence="10">The sequence shown here is derived from an EMBL/GenBank/DDBJ whole genome shotgun (WGS) entry which is preliminary data.</text>
</comment>
<name>A0A8J7BWT2_9CYAN</name>
<evidence type="ECO:0000313" key="10">
    <source>
        <dbReference type="EMBL" id="MBD2772397.1"/>
    </source>
</evidence>